<gene>
    <name evidence="1" type="ORF">CEXT_660621</name>
</gene>
<protein>
    <submittedName>
        <fullName evidence="1">Uncharacterized protein</fullName>
    </submittedName>
</protein>
<proteinExistence type="predicted"/>
<organism evidence="1 2">
    <name type="scientific">Caerostris extrusa</name>
    <name type="common">Bark spider</name>
    <name type="synonym">Caerostris bankana</name>
    <dbReference type="NCBI Taxonomy" id="172846"/>
    <lineage>
        <taxon>Eukaryota</taxon>
        <taxon>Metazoa</taxon>
        <taxon>Ecdysozoa</taxon>
        <taxon>Arthropoda</taxon>
        <taxon>Chelicerata</taxon>
        <taxon>Arachnida</taxon>
        <taxon>Araneae</taxon>
        <taxon>Araneomorphae</taxon>
        <taxon>Entelegynae</taxon>
        <taxon>Araneoidea</taxon>
        <taxon>Araneidae</taxon>
        <taxon>Caerostris</taxon>
    </lineage>
</organism>
<sequence length="79" mass="8630">MGPQIVIAAKIVNRDNAFRFSHAKSKVPLIFLIASSTGHTVGPEGGVLCNSFLYQRRSHIPCLNTSEELQVINILPSLI</sequence>
<name>A0AAV4X2L4_CAEEX</name>
<comment type="caution">
    <text evidence="1">The sequence shown here is derived from an EMBL/GenBank/DDBJ whole genome shotgun (WGS) entry which is preliminary data.</text>
</comment>
<dbReference type="AlphaFoldDB" id="A0AAV4X2L4"/>
<reference evidence="1 2" key="1">
    <citation type="submission" date="2021-06" db="EMBL/GenBank/DDBJ databases">
        <title>Caerostris extrusa draft genome.</title>
        <authorList>
            <person name="Kono N."/>
            <person name="Arakawa K."/>
        </authorList>
    </citation>
    <scope>NUCLEOTIDE SEQUENCE [LARGE SCALE GENOMIC DNA]</scope>
</reference>
<dbReference type="Proteomes" id="UP001054945">
    <property type="component" value="Unassembled WGS sequence"/>
</dbReference>
<accession>A0AAV4X2L4</accession>
<dbReference type="EMBL" id="BPLR01017120">
    <property type="protein sequence ID" value="GIY88918.1"/>
    <property type="molecule type" value="Genomic_DNA"/>
</dbReference>
<evidence type="ECO:0000313" key="2">
    <source>
        <dbReference type="Proteomes" id="UP001054945"/>
    </source>
</evidence>
<evidence type="ECO:0000313" key="1">
    <source>
        <dbReference type="EMBL" id="GIY88918.1"/>
    </source>
</evidence>
<keyword evidence="2" id="KW-1185">Reference proteome</keyword>